<reference evidence="4" key="1">
    <citation type="journal article" date="2020" name="Stud. Mycol.">
        <title>101 Dothideomycetes genomes: a test case for predicting lifestyles and emergence of pathogens.</title>
        <authorList>
            <person name="Haridas S."/>
            <person name="Albert R."/>
            <person name="Binder M."/>
            <person name="Bloem J."/>
            <person name="Labutti K."/>
            <person name="Salamov A."/>
            <person name="Andreopoulos B."/>
            <person name="Baker S."/>
            <person name="Barry K."/>
            <person name="Bills G."/>
            <person name="Bluhm B."/>
            <person name="Cannon C."/>
            <person name="Castanera R."/>
            <person name="Culley D."/>
            <person name="Daum C."/>
            <person name="Ezra D."/>
            <person name="Gonzalez J."/>
            <person name="Henrissat B."/>
            <person name="Kuo A."/>
            <person name="Liang C."/>
            <person name="Lipzen A."/>
            <person name="Lutzoni F."/>
            <person name="Magnuson J."/>
            <person name="Mondo S."/>
            <person name="Nolan M."/>
            <person name="Ohm R."/>
            <person name="Pangilinan J."/>
            <person name="Park H.-J."/>
            <person name="Ramirez L."/>
            <person name="Alfaro M."/>
            <person name="Sun H."/>
            <person name="Tritt A."/>
            <person name="Yoshinaga Y."/>
            <person name="Zwiers L.-H."/>
            <person name="Turgeon B."/>
            <person name="Goodwin S."/>
            <person name="Spatafora J."/>
            <person name="Crous P."/>
            <person name="Grigoriev I."/>
        </authorList>
    </citation>
    <scope>NUCLEOTIDE SEQUENCE</scope>
    <source>
        <strain evidence="4">CBS 125425</strain>
    </source>
</reference>
<dbReference type="GO" id="GO:0000253">
    <property type="term" value="F:3-beta-hydroxysteroid 3-dehydrogenase (NADP+) activity"/>
    <property type="evidence" value="ECO:0007669"/>
    <property type="project" value="UniProtKB-EC"/>
</dbReference>
<dbReference type="GO" id="GO:0005741">
    <property type="term" value="C:mitochondrial outer membrane"/>
    <property type="evidence" value="ECO:0007669"/>
    <property type="project" value="TreeGrafter"/>
</dbReference>
<name>A0A9P4QUP1_9PLEO</name>
<dbReference type="InterPro" id="IPR051593">
    <property type="entry name" value="Ergosterol_Biosynth_ERG27"/>
</dbReference>
<comment type="pathway">
    <text evidence="1">Steroid biosynthesis; zymosterol biosynthesis; zymosterol from lanosterol: step 5/6.</text>
</comment>
<dbReference type="EMBL" id="ML996196">
    <property type="protein sequence ID" value="KAF2731404.1"/>
    <property type="molecule type" value="Genomic_DNA"/>
</dbReference>
<comment type="caution">
    <text evidence="4">The sequence shown here is derived from an EMBL/GenBank/DDBJ whole genome shotgun (WGS) entry which is preliminary data.</text>
</comment>
<evidence type="ECO:0000256" key="2">
    <source>
        <dbReference type="ARBA" id="ARBA00023621"/>
    </source>
</evidence>
<dbReference type="Proteomes" id="UP000799444">
    <property type="component" value="Unassembled WGS sequence"/>
</dbReference>
<dbReference type="Pfam" id="PF00106">
    <property type="entry name" value="adh_short"/>
    <property type="match status" value="1"/>
</dbReference>
<dbReference type="AlphaFoldDB" id="A0A9P4QUP1"/>
<proteinExistence type="predicted"/>
<keyword evidence="5" id="KW-1185">Reference proteome</keyword>
<dbReference type="PANTHER" id="PTHR43647">
    <property type="entry name" value="DEHYDROGENASE"/>
    <property type="match status" value="1"/>
</dbReference>
<protein>
    <recommendedName>
        <fullName evidence="2">3beta-hydroxysteroid 3-dehydrogenase</fullName>
        <ecNumber evidence="2">1.1.1.270</ecNumber>
    </recommendedName>
</protein>
<evidence type="ECO:0000256" key="3">
    <source>
        <dbReference type="SAM" id="MobiDB-lite"/>
    </source>
</evidence>
<dbReference type="InterPro" id="IPR002347">
    <property type="entry name" value="SDR_fam"/>
</dbReference>
<dbReference type="GO" id="GO:0005789">
    <property type="term" value="C:endoplasmic reticulum membrane"/>
    <property type="evidence" value="ECO:0007669"/>
    <property type="project" value="TreeGrafter"/>
</dbReference>
<dbReference type="PRINTS" id="PR00081">
    <property type="entry name" value="GDHRDH"/>
</dbReference>
<feature type="region of interest" description="Disordered" evidence="3">
    <location>
        <begin position="152"/>
        <end position="171"/>
    </location>
</feature>
<gene>
    <name evidence="4" type="ORF">EJ04DRAFT_583591</name>
</gene>
<evidence type="ECO:0000313" key="5">
    <source>
        <dbReference type="Proteomes" id="UP000799444"/>
    </source>
</evidence>
<dbReference type="InterPro" id="IPR036291">
    <property type="entry name" value="NAD(P)-bd_dom_sf"/>
</dbReference>
<sequence length="346" mass="37613">MAAVKGSILVTGANGGLGAAIVNQIASSPDLSTHHGLYTVRDANSAPALNTVLKNNPSHPHDVLSLDLTDLANVRSVAQTINTRVSSGTLPPLRALILNAGFQDFGHQTQTKDGLDTTFVSNYLGHWLLTLLLLQSIDKSHGRIVILGSQSHDKLTPAPSSPEDKRNAMSNPFSYKSNKYRTMLTPTSNLSAIAHGTWSPSTEDPSWHSGFRRYGAAKLCCVMMLHELQARLDRDASLKDICVLGVDPGAMSTSMARNAPWFIRVLIFKVAFRVATWWGGVRTVERSAGDVVWGAMEGVRGGYFDGRKAMETSGEAREREKREVVWRESVGFAGLGEGETVLGEWR</sequence>
<accession>A0A9P4QUP1</accession>
<organism evidence="4 5">
    <name type="scientific">Polyplosphaeria fusca</name>
    <dbReference type="NCBI Taxonomy" id="682080"/>
    <lineage>
        <taxon>Eukaryota</taxon>
        <taxon>Fungi</taxon>
        <taxon>Dikarya</taxon>
        <taxon>Ascomycota</taxon>
        <taxon>Pezizomycotina</taxon>
        <taxon>Dothideomycetes</taxon>
        <taxon>Pleosporomycetidae</taxon>
        <taxon>Pleosporales</taxon>
        <taxon>Tetraplosphaeriaceae</taxon>
        <taxon>Polyplosphaeria</taxon>
    </lineage>
</organism>
<evidence type="ECO:0000313" key="4">
    <source>
        <dbReference type="EMBL" id="KAF2731404.1"/>
    </source>
</evidence>
<dbReference type="Gene3D" id="3.40.50.720">
    <property type="entry name" value="NAD(P)-binding Rossmann-like Domain"/>
    <property type="match status" value="1"/>
</dbReference>
<dbReference type="OrthoDB" id="191139at2759"/>
<dbReference type="SUPFAM" id="SSF51735">
    <property type="entry name" value="NAD(P)-binding Rossmann-fold domains"/>
    <property type="match status" value="1"/>
</dbReference>
<evidence type="ECO:0000256" key="1">
    <source>
        <dbReference type="ARBA" id="ARBA00023589"/>
    </source>
</evidence>
<dbReference type="PANTHER" id="PTHR43647:SF4">
    <property type="entry name" value="KETOREDUCTASE (KR) DOMAIN-CONTAINING PROTEIN"/>
    <property type="match status" value="1"/>
</dbReference>
<dbReference type="EC" id="1.1.1.270" evidence="2"/>
<dbReference type="GO" id="GO:0005811">
    <property type="term" value="C:lipid droplet"/>
    <property type="evidence" value="ECO:0007669"/>
    <property type="project" value="TreeGrafter"/>
</dbReference>